<dbReference type="AlphaFoldDB" id="E6QW76"/>
<feature type="region of interest" description="Disordered" evidence="1">
    <location>
        <begin position="1"/>
        <end position="25"/>
    </location>
</feature>
<dbReference type="EMBL" id="CABR01000147">
    <property type="protein sequence ID" value="CBI11499.1"/>
    <property type="molecule type" value="Genomic_DNA"/>
</dbReference>
<gene>
    <name evidence="2" type="ORF">CARN7_2330</name>
</gene>
<sequence length="89" mass="9329">MKHTIGPWHSSDANEITARQPNQSGDHIATVWEVGESEGTAANAKLIAAAPDLLVALQAFVDDMGGRFGEIPDDCAAYHAAKQAIADAT</sequence>
<reference evidence="2" key="1">
    <citation type="submission" date="2009-10" db="EMBL/GenBank/DDBJ databases">
        <title>Diversity of trophic interactions inside an arsenic-rich microbial ecosystem.</title>
        <authorList>
            <person name="Bertin P.N."/>
            <person name="Heinrich-Salmeron A."/>
            <person name="Pelletier E."/>
            <person name="Goulhen-Chollet F."/>
            <person name="Arsene-Ploetze F."/>
            <person name="Gallien S."/>
            <person name="Calteau A."/>
            <person name="Vallenet D."/>
            <person name="Casiot C."/>
            <person name="Chane-Woon-Ming B."/>
            <person name="Giloteaux L."/>
            <person name="Barakat M."/>
            <person name="Bonnefoy V."/>
            <person name="Bruneel O."/>
            <person name="Chandler M."/>
            <person name="Cleiss J."/>
            <person name="Duran R."/>
            <person name="Elbaz-Poulichet F."/>
            <person name="Fonknechten N."/>
            <person name="Lauga B."/>
            <person name="Mornico D."/>
            <person name="Ortet P."/>
            <person name="Schaeffer C."/>
            <person name="Siguier P."/>
            <person name="Alexander Thil Smith A."/>
            <person name="Van Dorsselaer A."/>
            <person name="Weissenbach J."/>
            <person name="Medigue C."/>
            <person name="Le Paslier D."/>
        </authorList>
    </citation>
    <scope>NUCLEOTIDE SEQUENCE</scope>
</reference>
<proteinExistence type="predicted"/>
<evidence type="ECO:0000313" key="2">
    <source>
        <dbReference type="EMBL" id="CBI11499.1"/>
    </source>
</evidence>
<comment type="caution">
    <text evidence="2">The sequence shown here is derived from an EMBL/GenBank/DDBJ whole genome shotgun (WGS) entry which is preliminary data.</text>
</comment>
<protein>
    <submittedName>
        <fullName evidence="2">Uncharacterized protein</fullName>
    </submittedName>
</protein>
<feature type="compositionally biased region" description="Polar residues" evidence="1">
    <location>
        <begin position="11"/>
        <end position="25"/>
    </location>
</feature>
<evidence type="ECO:0000256" key="1">
    <source>
        <dbReference type="SAM" id="MobiDB-lite"/>
    </source>
</evidence>
<organism evidence="2">
    <name type="scientific">mine drainage metagenome</name>
    <dbReference type="NCBI Taxonomy" id="410659"/>
    <lineage>
        <taxon>unclassified sequences</taxon>
        <taxon>metagenomes</taxon>
        <taxon>ecological metagenomes</taxon>
    </lineage>
</organism>
<accession>E6QW76</accession>
<name>E6QW76_9ZZZZ</name>